<comment type="similarity">
    <text evidence="1">Belongs to the V-ATPase E subunit family.</text>
</comment>
<dbReference type="EMBL" id="AP027742">
    <property type="protein sequence ID" value="BDZ76068.1"/>
    <property type="molecule type" value="Genomic_DNA"/>
</dbReference>
<feature type="coiled-coil region" evidence="4">
    <location>
        <begin position="9"/>
        <end position="43"/>
    </location>
</feature>
<reference evidence="6" key="1">
    <citation type="journal article" date="2023" name="Int. J. Syst. Evol. Microbiol.">
        <title>Claveliimonas bilis gen. nov., sp. nov., deoxycholic acid-producing bacteria isolated from human faeces, and reclassification of Sellimonas monacensis Zenner et al. 2021 as Claveliimonas monacensis comb. nov.</title>
        <authorList>
            <person name="Hisatomi A."/>
            <person name="Kastawa N.W.E.P.G."/>
            <person name="Song I."/>
            <person name="Ohkuma M."/>
            <person name="Fukiya S."/>
            <person name="Sakamoto M."/>
        </authorList>
    </citation>
    <scope>NUCLEOTIDE SEQUENCE [LARGE SCALE GENOMIC DNA]</scope>
    <source>
        <strain evidence="6">12BBH14</strain>
    </source>
</reference>
<evidence type="ECO:0000256" key="4">
    <source>
        <dbReference type="SAM" id="Coils"/>
    </source>
</evidence>
<evidence type="ECO:0008006" key="7">
    <source>
        <dbReference type="Google" id="ProtNLM"/>
    </source>
</evidence>
<keyword evidence="4" id="KW-0175">Coiled coil</keyword>
<evidence type="ECO:0000256" key="1">
    <source>
        <dbReference type="ARBA" id="ARBA00005901"/>
    </source>
</evidence>
<evidence type="ECO:0000313" key="5">
    <source>
        <dbReference type="EMBL" id="BDZ76068.1"/>
    </source>
</evidence>
<name>A0ABN6YTY9_9FIRM</name>
<dbReference type="RefSeq" id="WP_230107327.1">
    <property type="nucleotide sequence ID" value="NZ_AP024845.1"/>
</dbReference>
<protein>
    <recommendedName>
        <fullName evidence="7">V-type proton ATPase subunit E</fullName>
    </recommendedName>
</protein>
<sequence length="197" mass="21735">MTGLEKMKSQILDEAKATADSKIQEAENQAKEILDTATQEAAKAADGISQKSAAEIANYKERVASSIDLKKRTEILKAKQEVIAEVLEKAYETVCAMDTESYFALLEKMLDKYALAQEGEIYFSAADRERMPDGFAAKIEAAAKARGGSLKFGEEDKKVTDGFILVYGGVEENCTIRAMFDAKKDELSDCVYQLLFL</sequence>
<gene>
    <name evidence="5" type="ORF">Lac1_02510</name>
</gene>
<evidence type="ECO:0000256" key="2">
    <source>
        <dbReference type="ARBA" id="ARBA00022448"/>
    </source>
</evidence>
<keyword evidence="3" id="KW-0406">Ion transport</keyword>
<evidence type="ECO:0000313" key="6">
    <source>
        <dbReference type="Proteomes" id="UP001305815"/>
    </source>
</evidence>
<keyword evidence="6" id="KW-1185">Reference proteome</keyword>
<keyword evidence="2" id="KW-0813">Transport</keyword>
<proteinExistence type="inferred from homology"/>
<evidence type="ECO:0000256" key="3">
    <source>
        <dbReference type="ARBA" id="ARBA00023065"/>
    </source>
</evidence>
<dbReference type="InterPro" id="IPR002842">
    <property type="entry name" value="ATPase_V1_Esu"/>
</dbReference>
<dbReference type="Pfam" id="PF01991">
    <property type="entry name" value="vATP-synt_E"/>
    <property type="match status" value="1"/>
</dbReference>
<organism evidence="5 6">
    <name type="scientific">Claveliimonas bilis</name>
    <dbReference type="NCBI Taxonomy" id="3028070"/>
    <lineage>
        <taxon>Bacteria</taxon>
        <taxon>Bacillati</taxon>
        <taxon>Bacillota</taxon>
        <taxon>Clostridia</taxon>
        <taxon>Lachnospirales</taxon>
        <taxon>Lachnospiraceae</taxon>
        <taxon>Claveliimonas</taxon>
    </lineage>
</organism>
<dbReference type="Proteomes" id="UP001305815">
    <property type="component" value="Chromosome"/>
</dbReference>
<accession>A0ABN6YTY9</accession>